<dbReference type="OrthoDB" id="4951845at2759"/>
<proteinExistence type="predicted"/>
<evidence type="ECO:0000313" key="3">
    <source>
        <dbReference type="EMBL" id="CZR55319.1"/>
    </source>
</evidence>
<organism evidence="3 4">
    <name type="scientific">Phialocephala subalpina</name>
    <dbReference type="NCBI Taxonomy" id="576137"/>
    <lineage>
        <taxon>Eukaryota</taxon>
        <taxon>Fungi</taxon>
        <taxon>Dikarya</taxon>
        <taxon>Ascomycota</taxon>
        <taxon>Pezizomycotina</taxon>
        <taxon>Leotiomycetes</taxon>
        <taxon>Helotiales</taxon>
        <taxon>Mollisiaceae</taxon>
        <taxon>Phialocephala</taxon>
        <taxon>Phialocephala fortinii species complex</taxon>
    </lineage>
</organism>
<gene>
    <name evidence="3" type="ORF">PAC_05206</name>
</gene>
<dbReference type="Gene3D" id="3.40.30.10">
    <property type="entry name" value="Glutaredoxin"/>
    <property type="match status" value="1"/>
</dbReference>
<dbReference type="Proteomes" id="UP000184330">
    <property type="component" value="Unassembled WGS sequence"/>
</dbReference>
<name>A0A1L7WRD0_9HELO</name>
<protein>
    <submittedName>
        <fullName evidence="3">Uncharacterized protein</fullName>
    </submittedName>
</protein>
<evidence type="ECO:0000259" key="2">
    <source>
        <dbReference type="Pfam" id="PF22041"/>
    </source>
</evidence>
<dbReference type="InterPro" id="IPR004045">
    <property type="entry name" value="Glutathione_S-Trfase_N"/>
</dbReference>
<dbReference type="Pfam" id="PF13409">
    <property type="entry name" value="GST_N_2"/>
    <property type="match status" value="1"/>
</dbReference>
<evidence type="ECO:0000313" key="4">
    <source>
        <dbReference type="Proteomes" id="UP000184330"/>
    </source>
</evidence>
<dbReference type="SUPFAM" id="SSF52833">
    <property type="entry name" value="Thioredoxin-like"/>
    <property type="match status" value="1"/>
</dbReference>
<dbReference type="AlphaFoldDB" id="A0A1L7WRD0"/>
<dbReference type="Pfam" id="PF22041">
    <property type="entry name" value="GST_C_7"/>
    <property type="match status" value="1"/>
</dbReference>
<dbReference type="InterPro" id="IPR054416">
    <property type="entry name" value="GST_UstS-like_C"/>
</dbReference>
<keyword evidence="4" id="KW-1185">Reference proteome</keyword>
<dbReference type="InterPro" id="IPR036249">
    <property type="entry name" value="Thioredoxin-like_sf"/>
</dbReference>
<evidence type="ECO:0000259" key="1">
    <source>
        <dbReference type="Pfam" id="PF13409"/>
    </source>
</evidence>
<feature type="domain" description="GST N-terminal" evidence="1">
    <location>
        <begin position="19"/>
        <end position="90"/>
    </location>
</feature>
<dbReference type="EMBL" id="FJOG01000006">
    <property type="protein sequence ID" value="CZR55319.1"/>
    <property type="molecule type" value="Genomic_DNA"/>
</dbReference>
<sequence length="257" mass="29028">MATQEPLVRFYDLSGPKPWSPACWVTRYALNFKGIPYTVTKLSYPGIKPKCEELLKDMTGLEATVPIIEILQEPYKALNDSTPIAKLLNERFTEADGYKHLKDVEKLDAYEEAYPSRGVFMSLSSGDLAQKVTFCSANKLAGIVYDVWANALDPSDGSKEYFKETREKILGMPLKDLLEVKGGGEELCIEKMKSCWVGLQERMKNEGTGEPTYLDFFDASIVRWVEAASHEKYEKLLGIYGDDTFIKLMKKVSPYEA</sequence>
<reference evidence="3 4" key="1">
    <citation type="submission" date="2016-03" db="EMBL/GenBank/DDBJ databases">
        <authorList>
            <person name="Ploux O."/>
        </authorList>
    </citation>
    <scope>NUCLEOTIDE SEQUENCE [LARGE SCALE GENOMIC DNA]</scope>
    <source>
        <strain evidence="3 4">UAMH 11012</strain>
    </source>
</reference>
<feature type="domain" description="Glutathione S-transferase UstS-like C-terminal" evidence="2">
    <location>
        <begin position="149"/>
        <end position="255"/>
    </location>
</feature>
<accession>A0A1L7WRD0</accession>
<dbReference type="Gene3D" id="1.20.1050.10">
    <property type="match status" value="1"/>
</dbReference>